<dbReference type="GO" id="GO:0047465">
    <property type="term" value="F:N-acylglucosamine-6-phosphate 2-epimerase activity"/>
    <property type="evidence" value="ECO:0007669"/>
    <property type="project" value="UniProtKB-EC"/>
</dbReference>
<comment type="pathway">
    <text evidence="3 12">Amino-sugar metabolism; N-acetylneuraminate degradation; D-fructose 6-phosphate from N-acetylneuraminate: step 3/5.</text>
</comment>
<accession>A0A2N9VQY9</accession>
<evidence type="ECO:0000256" key="9">
    <source>
        <dbReference type="ARBA" id="ARBA00060606"/>
    </source>
</evidence>
<dbReference type="HAMAP" id="MF_01235">
    <property type="entry name" value="ManNAc6P_epimer"/>
    <property type="match status" value="1"/>
</dbReference>
<evidence type="ECO:0000256" key="5">
    <source>
        <dbReference type="ARBA" id="ARBA00023235"/>
    </source>
</evidence>
<dbReference type="PANTHER" id="PTHR36204">
    <property type="entry name" value="N-ACETYLMANNOSAMINE-6-PHOSPHATE 2-EPIMERASE-RELATED"/>
    <property type="match status" value="1"/>
</dbReference>
<dbReference type="EMBL" id="MZMT01000053">
    <property type="protein sequence ID" value="PIO41907.1"/>
    <property type="molecule type" value="Genomic_DNA"/>
</dbReference>
<evidence type="ECO:0000256" key="7">
    <source>
        <dbReference type="ARBA" id="ARBA00050815"/>
    </source>
</evidence>
<dbReference type="InterPro" id="IPR043129">
    <property type="entry name" value="ATPase_NBD"/>
</dbReference>
<proteinExistence type="inferred from homology"/>
<evidence type="ECO:0000256" key="10">
    <source>
        <dbReference type="ARBA" id="ARBA00061354"/>
    </source>
</evidence>
<evidence type="ECO:0000256" key="3">
    <source>
        <dbReference type="ARBA" id="ARBA00005081"/>
    </source>
</evidence>
<dbReference type="Gene3D" id="3.20.20.70">
    <property type="entry name" value="Aldolase class I"/>
    <property type="match status" value="1"/>
</dbReference>
<comment type="catalytic activity">
    <reaction evidence="7">
        <text>an N-acyl-D-mannosamine + ATP = an N-acyl-D-mannosamine 6-phosphate + ADP + H(+)</text>
        <dbReference type="Rhea" id="RHEA:23832"/>
        <dbReference type="ChEBI" id="CHEBI:15378"/>
        <dbReference type="ChEBI" id="CHEBI:16062"/>
        <dbReference type="ChEBI" id="CHEBI:30616"/>
        <dbReference type="ChEBI" id="CHEBI:57666"/>
        <dbReference type="ChEBI" id="CHEBI:456216"/>
        <dbReference type="EC" id="2.7.1.60"/>
    </reaction>
</comment>
<dbReference type="EC" id="5.1.3.9" evidence="12"/>
<evidence type="ECO:0000313" key="13">
    <source>
        <dbReference type="EMBL" id="PIO41907.1"/>
    </source>
</evidence>
<dbReference type="FunFam" id="3.20.20.70:FF:000035">
    <property type="entry name" value="Putative N-acetylmannosamine-6-phosphate 2-epimerase"/>
    <property type="match status" value="1"/>
</dbReference>
<reference evidence="13 14" key="1">
    <citation type="journal article" date="2017" name="Int J Environ Stud">
        <title>Does the Miocene-Pliocene relict legume Oxytropis triphylla form nitrogen-fixing nodules with a combination of bacterial strains?</title>
        <authorList>
            <person name="Safronova V."/>
            <person name="Belimov A."/>
            <person name="Sazanova A."/>
            <person name="Kuznetsova I."/>
            <person name="Popova J."/>
            <person name="Andronov E."/>
            <person name="Verkhozina A."/>
            <person name="Tikhonovich I."/>
        </authorList>
    </citation>
    <scope>NUCLEOTIDE SEQUENCE [LARGE SCALE GENOMIC DNA]</scope>
    <source>
        <strain evidence="13 14">Tri-38</strain>
    </source>
</reference>
<comment type="similarity">
    <text evidence="11">In the C-terminal section; belongs to the ROK (NagC/XylR) family. NanK subfamily.</text>
</comment>
<dbReference type="KEGG" id="pht:BLM14_12385"/>
<dbReference type="InterPro" id="IPR011060">
    <property type="entry name" value="RibuloseP-bd_barrel"/>
</dbReference>
<keyword evidence="6 12" id="KW-0119">Carbohydrate metabolism</keyword>
<comment type="function">
    <text evidence="2 12">Converts N-acetylmannosamine-6-phosphate (ManNAc-6-P) to N-acetylglucosamine-6-phosphate (GlcNAc-6-P).</text>
</comment>
<keyword evidence="5 12" id="KW-0413">Isomerase</keyword>
<dbReference type="GO" id="GO:0019262">
    <property type="term" value="P:N-acetylneuraminate catabolic process"/>
    <property type="evidence" value="ECO:0007669"/>
    <property type="project" value="UniProtKB-UniRule"/>
</dbReference>
<evidence type="ECO:0000256" key="1">
    <source>
        <dbReference type="ARBA" id="ARBA00000056"/>
    </source>
</evidence>
<dbReference type="GO" id="GO:0006053">
    <property type="term" value="P:N-acetylmannosamine catabolic process"/>
    <property type="evidence" value="ECO:0007669"/>
    <property type="project" value="TreeGrafter"/>
</dbReference>
<comment type="catalytic activity">
    <reaction evidence="1 12">
        <text>an N-acyl-D-glucosamine 6-phosphate = an N-acyl-D-mannosamine 6-phosphate</text>
        <dbReference type="Rhea" id="RHEA:23932"/>
        <dbReference type="ChEBI" id="CHEBI:57599"/>
        <dbReference type="ChEBI" id="CHEBI:57666"/>
        <dbReference type="EC" id="5.1.3.9"/>
    </reaction>
</comment>
<dbReference type="InterPro" id="IPR007260">
    <property type="entry name" value="NanE"/>
</dbReference>
<evidence type="ECO:0000256" key="12">
    <source>
        <dbReference type="HAMAP-Rule" id="MF_01235"/>
    </source>
</evidence>
<keyword evidence="14" id="KW-1185">Reference proteome</keyword>
<dbReference type="NCBIfam" id="NF002231">
    <property type="entry name" value="PRK01130.1"/>
    <property type="match status" value="1"/>
</dbReference>
<dbReference type="OrthoDB" id="9810372at2"/>
<evidence type="ECO:0000313" key="14">
    <source>
        <dbReference type="Proteomes" id="UP000232163"/>
    </source>
</evidence>
<gene>
    <name evidence="12" type="primary">nanE</name>
    <name evidence="13" type="ORF">B5P45_22830</name>
</gene>
<dbReference type="RefSeq" id="WP_099999669.1">
    <property type="nucleotide sequence ID" value="NZ_CP017940.1"/>
</dbReference>
<dbReference type="Pfam" id="PF04131">
    <property type="entry name" value="NanE"/>
    <property type="match status" value="1"/>
</dbReference>
<dbReference type="AlphaFoldDB" id="A0A2N9VQY9"/>
<comment type="similarity">
    <text evidence="10">In the N-terminal section; belongs to the NanE family.</text>
</comment>
<evidence type="ECO:0000256" key="8">
    <source>
        <dbReference type="ARBA" id="ARBA00053450"/>
    </source>
</evidence>
<sequence>MLLESLKHSLIVSCQPVPGGAMDDAQIVAGFALAALEGGASALRIESVPYVAAVRKVTDAPIIGIVKRDLADSPVRITPFVADAEALIEAGADIVAFDATGRTRPQSVADIVAAIHARGALAMADCARLEDARMALSAGADCVGSTLSGYTGGAVPKEPDFALVAAMRKLTPFVIAEGRIHSPQQAAEAIRRGAFSVVAGSAITRTEHVTSWFRQEIEKAIAEMTTAPEPAPDLSRTVLSIDIGGTKILATLIKNGWILREAEFPTEPGMGPDCWIAAIADRVADWRGSYGQIAVAATGLIHQGHWSALNPATLAIPDAYPLEARLRDTFGVAALAINDAQAAAWGEYRRGAGNGKDMVFLTISTGIGGGVIVNGQLLQGMAGHFGQWRGPSGNSHEPLEDRVSGHFMASEAAKAGHAVHAPDIFAAAREGEAWASAIIAASAKRVALLCQDIQFALDPATIVIGGGIGLADGFIDHVQSELSVLNDTLLPVIARAKLGRYAGVIGAADLAITRSVILGNNK</sequence>
<dbReference type="Proteomes" id="UP000232163">
    <property type="component" value="Unassembled WGS sequence"/>
</dbReference>
<name>A0A2N9VQY9_9HYPH</name>
<dbReference type="InterPro" id="IPR013785">
    <property type="entry name" value="Aldolase_TIM"/>
</dbReference>
<dbReference type="SUPFAM" id="SSF53067">
    <property type="entry name" value="Actin-like ATPase domain"/>
    <property type="match status" value="1"/>
</dbReference>
<comment type="function">
    <text evidence="8">Catalyzes the phosphorylation of N-acetylmannosamine (ManNAc) to ManNAc-6-P.</text>
</comment>
<dbReference type="GO" id="GO:0005829">
    <property type="term" value="C:cytosol"/>
    <property type="evidence" value="ECO:0007669"/>
    <property type="project" value="TreeGrafter"/>
</dbReference>
<dbReference type="GO" id="GO:0009384">
    <property type="term" value="F:N-acylmannosamine kinase activity"/>
    <property type="evidence" value="ECO:0007669"/>
    <property type="project" value="UniProtKB-EC"/>
</dbReference>
<evidence type="ECO:0000256" key="2">
    <source>
        <dbReference type="ARBA" id="ARBA00002147"/>
    </source>
</evidence>
<evidence type="ECO:0000256" key="4">
    <source>
        <dbReference type="ARBA" id="ARBA00022777"/>
    </source>
</evidence>
<evidence type="ECO:0000256" key="6">
    <source>
        <dbReference type="ARBA" id="ARBA00023277"/>
    </source>
</evidence>
<comment type="similarity">
    <text evidence="12">Belongs to the NanE family.</text>
</comment>
<dbReference type="InterPro" id="IPR000600">
    <property type="entry name" value="ROK"/>
</dbReference>
<dbReference type="UniPathway" id="UPA00629">
    <property type="reaction ID" value="UER00682"/>
</dbReference>
<keyword evidence="4 13" id="KW-0808">Transferase</keyword>
<dbReference type="CDD" id="cd04729">
    <property type="entry name" value="NanE"/>
    <property type="match status" value="1"/>
</dbReference>
<comment type="caution">
    <text evidence="13">The sequence shown here is derived from an EMBL/GenBank/DDBJ whole genome shotgun (WGS) entry which is preliminary data.</text>
</comment>
<dbReference type="SUPFAM" id="SSF51366">
    <property type="entry name" value="Ribulose-phoshate binding barrel"/>
    <property type="match status" value="1"/>
</dbReference>
<dbReference type="Pfam" id="PF00480">
    <property type="entry name" value="ROK"/>
    <property type="match status" value="1"/>
</dbReference>
<comment type="pathway">
    <text evidence="9">Amino-sugar metabolism; N-acetylneuraminate degradation; D-fructose 6-phosphate from N-acetylneuraminate: step 2/5.</text>
</comment>
<dbReference type="PANTHER" id="PTHR36204:SF1">
    <property type="entry name" value="N-ACETYLMANNOSAMINE-6-PHOSPHATE 2-EPIMERASE-RELATED"/>
    <property type="match status" value="1"/>
</dbReference>
<evidence type="ECO:0000256" key="11">
    <source>
        <dbReference type="ARBA" id="ARBA00061385"/>
    </source>
</evidence>
<keyword evidence="4 13" id="KW-0418">Kinase</keyword>
<dbReference type="Gene3D" id="3.30.420.40">
    <property type="match status" value="2"/>
</dbReference>
<organism evidence="13 14">
    <name type="scientific">Phyllobacterium zundukense</name>
    <dbReference type="NCBI Taxonomy" id="1867719"/>
    <lineage>
        <taxon>Bacteria</taxon>
        <taxon>Pseudomonadati</taxon>
        <taxon>Pseudomonadota</taxon>
        <taxon>Alphaproteobacteria</taxon>
        <taxon>Hyphomicrobiales</taxon>
        <taxon>Phyllobacteriaceae</taxon>
        <taxon>Phyllobacterium</taxon>
    </lineage>
</organism>
<protein>
    <recommendedName>
        <fullName evidence="12">Putative N-acetylmannosamine-6-phosphate 2-epimerase</fullName>
        <ecNumber evidence="12">5.1.3.9</ecNumber>
    </recommendedName>
    <alternativeName>
        <fullName evidence="12">ManNAc-6-P epimerase</fullName>
    </alternativeName>
</protein>